<keyword evidence="4" id="KW-0963">Cytoplasm</keyword>
<dbReference type="Gene3D" id="3.40.50.300">
    <property type="entry name" value="P-loop containing nucleotide triphosphate hydrolases"/>
    <property type="match status" value="1"/>
</dbReference>
<comment type="similarity">
    <text evidence="2">Belongs to the GTP-binding SRP family.</text>
</comment>
<dbReference type="InterPro" id="IPR042101">
    <property type="entry name" value="SRP54_N_sf"/>
</dbReference>
<keyword evidence="9" id="KW-0675">Receptor</keyword>
<accession>A0A381RYT9</accession>
<keyword evidence="6" id="KW-0378">Hydrolase</keyword>
<protein>
    <recommendedName>
        <fullName evidence="10">SRP54-type proteins GTP-binding domain-containing protein</fullName>
    </recommendedName>
</protein>
<dbReference type="PANTHER" id="PTHR43134:SF1">
    <property type="entry name" value="SIGNAL RECOGNITION PARTICLE RECEPTOR SUBUNIT ALPHA"/>
    <property type="match status" value="1"/>
</dbReference>
<dbReference type="GO" id="GO:0005886">
    <property type="term" value="C:plasma membrane"/>
    <property type="evidence" value="ECO:0007669"/>
    <property type="project" value="UniProtKB-SubCell"/>
</dbReference>
<evidence type="ECO:0000256" key="8">
    <source>
        <dbReference type="ARBA" id="ARBA00023136"/>
    </source>
</evidence>
<dbReference type="GO" id="GO:0006614">
    <property type="term" value="P:SRP-dependent cotranslational protein targeting to membrane"/>
    <property type="evidence" value="ECO:0007669"/>
    <property type="project" value="InterPro"/>
</dbReference>
<dbReference type="InterPro" id="IPR013822">
    <property type="entry name" value="Signal_recog_particl_SRP54_hlx"/>
</dbReference>
<keyword evidence="5" id="KW-0547">Nucleotide-binding</keyword>
<evidence type="ECO:0000256" key="5">
    <source>
        <dbReference type="ARBA" id="ARBA00022741"/>
    </source>
</evidence>
<dbReference type="PANTHER" id="PTHR43134">
    <property type="entry name" value="SIGNAL RECOGNITION PARTICLE RECEPTOR SUBUNIT ALPHA"/>
    <property type="match status" value="1"/>
</dbReference>
<keyword evidence="3" id="KW-1003">Cell membrane</keyword>
<feature type="domain" description="SRP54-type proteins GTP-binding" evidence="10">
    <location>
        <begin position="269"/>
        <end position="282"/>
    </location>
</feature>
<evidence type="ECO:0000256" key="3">
    <source>
        <dbReference type="ARBA" id="ARBA00022475"/>
    </source>
</evidence>
<dbReference type="NCBIfam" id="TIGR00064">
    <property type="entry name" value="ftsY"/>
    <property type="match status" value="1"/>
</dbReference>
<evidence type="ECO:0000259" key="10">
    <source>
        <dbReference type="PROSITE" id="PS00300"/>
    </source>
</evidence>
<dbReference type="SMART" id="SM00382">
    <property type="entry name" value="AAA"/>
    <property type="match status" value="1"/>
</dbReference>
<keyword evidence="7" id="KW-0342">GTP-binding</keyword>
<dbReference type="InterPro" id="IPR004390">
    <property type="entry name" value="SR_rcpt_FtsY"/>
</dbReference>
<name>A0A381RYT9_9ZZZZ</name>
<dbReference type="Pfam" id="PF02881">
    <property type="entry name" value="SRP54_N"/>
    <property type="match status" value="1"/>
</dbReference>
<organism evidence="11">
    <name type="scientific">marine metagenome</name>
    <dbReference type="NCBI Taxonomy" id="408172"/>
    <lineage>
        <taxon>unclassified sequences</taxon>
        <taxon>metagenomes</taxon>
        <taxon>ecological metagenomes</taxon>
    </lineage>
</organism>
<dbReference type="FunFam" id="3.40.50.300:FF:000053">
    <property type="entry name" value="Signal recognition particle receptor FtsY"/>
    <property type="match status" value="1"/>
</dbReference>
<dbReference type="Gene3D" id="1.20.120.140">
    <property type="entry name" value="Signal recognition particle SRP54, nucleotide-binding domain"/>
    <property type="match status" value="1"/>
</dbReference>
<evidence type="ECO:0000256" key="7">
    <source>
        <dbReference type="ARBA" id="ARBA00023134"/>
    </source>
</evidence>
<evidence type="ECO:0000313" key="11">
    <source>
        <dbReference type="EMBL" id="SUZ96279.1"/>
    </source>
</evidence>
<dbReference type="GO" id="GO:0005737">
    <property type="term" value="C:cytoplasm"/>
    <property type="evidence" value="ECO:0007669"/>
    <property type="project" value="UniProtKB-ARBA"/>
</dbReference>
<keyword evidence="8" id="KW-0472">Membrane</keyword>
<dbReference type="Pfam" id="PF00448">
    <property type="entry name" value="SRP54"/>
    <property type="match status" value="1"/>
</dbReference>
<dbReference type="GO" id="GO:0005525">
    <property type="term" value="F:GTP binding"/>
    <property type="evidence" value="ECO:0007669"/>
    <property type="project" value="UniProtKB-KW"/>
</dbReference>
<dbReference type="HAMAP" id="MF_00920">
    <property type="entry name" value="FtsY"/>
    <property type="match status" value="1"/>
</dbReference>
<dbReference type="EMBL" id="UINC01002399">
    <property type="protein sequence ID" value="SUZ96279.1"/>
    <property type="molecule type" value="Genomic_DNA"/>
</dbReference>
<sequence>MSLRNRLGSTRGAFATRLAAVRGRDEVDAATWERLEEALILADVGVVPSEALLALVRERAAVEGASGGDGVVGILKEEIVGRLDGADRTLSVAGAPSVWLFVGVNGVGKTTTIGKVGRRQVAQGRRVVFAAGDTYRAAAVDQLALWAERAGATVIRGAEGADPSSVVFDAVEHAAAMGADLVLADTAGRVHTRRNLMDELAKVRRVAGKGAGTVTETLLVLDATTGQNGLVQARQFGEAADVTGLILTKMDGSARGGIVLAVEHELGIPVKFVGVGEGLDDLVPFEPGEFVDALFE</sequence>
<evidence type="ECO:0000256" key="1">
    <source>
        <dbReference type="ARBA" id="ARBA00004413"/>
    </source>
</evidence>
<dbReference type="InterPro" id="IPR003593">
    <property type="entry name" value="AAA+_ATPase"/>
</dbReference>
<dbReference type="InterPro" id="IPR036225">
    <property type="entry name" value="SRP/SRP_N"/>
</dbReference>
<dbReference type="SUPFAM" id="SSF47364">
    <property type="entry name" value="Domain of the SRP/SRP receptor G-proteins"/>
    <property type="match status" value="1"/>
</dbReference>
<dbReference type="SMART" id="SM00962">
    <property type="entry name" value="SRP54"/>
    <property type="match status" value="1"/>
</dbReference>
<evidence type="ECO:0000256" key="6">
    <source>
        <dbReference type="ARBA" id="ARBA00022801"/>
    </source>
</evidence>
<dbReference type="InterPro" id="IPR000897">
    <property type="entry name" value="SRP54_GTPase_dom"/>
</dbReference>
<dbReference type="GO" id="GO:0003924">
    <property type="term" value="F:GTPase activity"/>
    <property type="evidence" value="ECO:0007669"/>
    <property type="project" value="TreeGrafter"/>
</dbReference>
<dbReference type="InterPro" id="IPR027417">
    <property type="entry name" value="P-loop_NTPase"/>
</dbReference>
<gene>
    <name evidence="11" type="ORF">METZ01_LOCUS49133</name>
</gene>
<evidence type="ECO:0000256" key="4">
    <source>
        <dbReference type="ARBA" id="ARBA00022490"/>
    </source>
</evidence>
<dbReference type="SUPFAM" id="SSF52540">
    <property type="entry name" value="P-loop containing nucleoside triphosphate hydrolases"/>
    <property type="match status" value="1"/>
</dbReference>
<dbReference type="AlphaFoldDB" id="A0A381RYT9"/>
<dbReference type="PROSITE" id="PS00300">
    <property type="entry name" value="SRP54"/>
    <property type="match status" value="1"/>
</dbReference>
<evidence type="ECO:0000256" key="9">
    <source>
        <dbReference type="ARBA" id="ARBA00023170"/>
    </source>
</evidence>
<dbReference type="GO" id="GO:0005047">
    <property type="term" value="F:signal recognition particle binding"/>
    <property type="evidence" value="ECO:0007669"/>
    <property type="project" value="TreeGrafter"/>
</dbReference>
<dbReference type="CDD" id="cd17874">
    <property type="entry name" value="FtsY"/>
    <property type="match status" value="1"/>
</dbReference>
<proteinExistence type="inferred from homology"/>
<dbReference type="SMART" id="SM00963">
    <property type="entry name" value="SRP54_N"/>
    <property type="match status" value="1"/>
</dbReference>
<comment type="subcellular location">
    <subcellularLocation>
        <location evidence="1">Cell membrane</location>
        <topology evidence="1">Peripheral membrane protein</topology>
        <orientation evidence="1">Cytoplasmic side</orientation>
    </subcellularLocation>
</comment>
<reference evidence="11" key="1">
    <citation type="submission" date="2018-05" db="EMBL/GenBank/DDBJ databases">
        <authorList>
            <person name="Lanie J.A."/>
            <person name="Ng W.-L."/>
            <person name="Kazmierczak K.M."/>
            <person name="Andrzejewski T.M."/>
            <person name="Davidsen T.M."/>
            <person name="Wayne K.J."/>
            <person name="Tettelin H."/>
            <person name="Glass J.I."/>
            <person name="Rusch D."/>
            <person name="Podicherti R."/>
            <person name="Tsui H.-C.T."/>
            <person name="Winkler M.E."/>
        </authorList>
    </citation>
    <scope>NUCLEOTIDE SEQUENCE</scope>
</reference>
<evidence type="ECO:0000256" key="2">
    <source>
        <dbReference type="ARBA" id="ARBA00008531"/>
    </source>
</evidence>